<keyword evidence="1" id="KW-0732">Signal</keyword>
<dbReference type="Gene3D" id="3.40.190.10">
    <property type="entry name" value="Periplasmic binding protein-like II"/>
    <property type="match status" value="1"/>
</dbReference>
<sequence length="310" mass="34229">MKKIVSACIMLTALLALLSGCGFGPQSSSVGSTPKSSDTIVIGSKNFSENIVLGDMMYDLLKAKLKNVKIQNKPDLASTLVAWTSIQNGQLDIYPEYTGTGLVDILKKPVNSNTDQVYQTVKQDYDQQYHISWLNPIGFNNTYAIAVPKAIADKYHLKKVSDLAAVSSQLTFGADPEFFTRHDDGYPALTSKYGLNFQSTKQVDVGLKYEAVANNQFQVTDAYSTDGALIRYNLVVLQDDKHLFPPYYAAPIVRQDTLKAHPEISSILNELSGKIDNETMKQLNYQVDVQHKSAEDVARQFLVSKGLLSA</sequence>
<feature type="domain" description="ABC-type glycine betaine transport system substrate-binding" evidence="2">
    <location>
        <begin position="38"/>
        <end position="302"/>
    </location>
</feature>
<reference evidence="3 4" key="1">
    <citation type="journal article" date="2021" name="Int. J. Syst. Evol. Microbiol.">
        <title>Reticulibacter mediterranei gen. nov., sp. nov., within the new family Reticulibacteraceae fam. nov., and Ktedonospora formicarum gen. nov., sp. nov., Ktedonobacter robiniae sp. nov., Dictyobacter formicarum sp. nov. and Dictyobacter arantiisoli sp. nov., belonging to the class Ktedonobacteria.</title>
        <authorList>
            <person name="Yabe S."/>
            <person name="Zheng Y."/>
            <person name="Wang C.M."/>
            <person name="Sakai Y."/>
            <person name="Abe K."/>
            <person name="Yokota A."/>
            <person name="Donadio S."/>
            <person name="Cavaletti L."/>
            <person name="Monciardini P."/>
        </authorList>
    </citation>
    <scope>NUCLEOTIDE SEQUENCE [LARGE SCALE GENOMIC DNA]</scope>
    <source>
        <strain evidence="3 4">SOSP1-9</strain>
    </source>
</reference>
<evidence type="ECO:0000313" key="4">
    <source>
        <dbReference type="Proteomes" id="UP000635565"/>
    </source>
</evidence>
<proteinExistence type="predicted"/>
<keyword evidence="4" id="KW-1185">Reference proteome</keyword>
<gene>
    <name evidence="3" type="ORF">KSZ_61080</name>
</gene>
<dbReference type="CDD" id="cd13528">
    <property type="entry name" value="PBP2_osmoprotectants"/>
    <property type="match status" value="1"/>
</dbReference>
<name>A0ABQ3VQG6_9CHLR</name>
<dbReference type="SUPFAM" id="SSF53850">
    <property type="entry name" value="Periplasmic binding protein-like II"/>
    <property type="match status" value="1"/>
</dbReference>
<accession>A0ABQ3VQG6</accession>
<dbReference type="EMBL" id="BNJJ01000021">
    <property type="protein sequence ID" value="GHO88102.1"/>
    <property type="molecule type" value="Genomic_DNA"/>
</dbReference>
<dbReference type="InterPro" id="IPR007210">
    <property type="entry name" value="ABC_Gly_betaine_transp_sub-bd"/>
</dbReference>
<comment type="caution">
    <text evidence="3">The sequence shown here is derived from an EMBL/GenBank/DDBJ whole genome shotgun (WGS) entry which is preliminary data.</text>
</comment>
<feature type="signal peptide" evidence="1">
    <location>
        <begin position="1"/>
        <end position="18"/>
    </location>
</feature>
<dbReference type="Pfam" id="PF04069">
    <property type="entry name" value="OpuAC"/>
    <property type="match status" value="1"/>
</dbReference>
<protein>
    <submittedName>
        <fullName evidence="3">Glycine/betaine ABC transporter substrate-binding protein</fullName>
    </submittedName>
</protein>
<evidence type="ECO:0000259" key="2">
    <source>
        <dbReference type="Pfam" id="PF04069"/>
    </source>
</evidence>
<dbReference type="RefSeq" id="WP_201365697.1">
    <property type="nucleotide sequence ID" value="NZ_BNJJ01000021.1"/>
</dbReference>
<organism evidence="3 4">
    <name type="scientific">Dictyobacter formicarum</name>
    <dbReference type="NCBI Taxonomy" id="2778368"/>
    <lineage>
        <taxon>Bacteria</taxon>
        <taxon>Bacillati</taxon>
        <taxon>Chloroflexota</taxon>
        <taxon>Ktedonobacteria</taxon>
        <taxon>Ktedonobacterales</taxon>
        <taxon>Dictyobacteraceae</taxon>
        <taxon>Dictyobacter</taxon>
    </lineage>
</organism>
<evidence type="ECO:0000313" key="3">
    <source>
        <dbReference type="EMBL" id="GHO88102.1"/>
    </source>
</evidence>
<dbReference type="Gene3D" id="3.40.190.120">
    <property type="entry name" value="Osmoprotection protein (prox), domain 2"/>
    <property type="match status" value="1"/>
</dbReference>
<dbReference type="PROSITE" id="PS51257">
    <property type="entry name" value="PROKAR_LIPOPROTEIN"/>
    <property type="match status" value="1"/>
</dbReference>
<evidence type="ECO:0000256" key="1">
    <source>
        <dbReference type="SAM" id="SignalP"/>
    </source>
</evidence>
<dbReference type="Proteomes" id="UP000635565">
    <property type="component" value="Unassembled WGS sequence"/>
</dbReference>
<feature type="chain" id="PRO_5047401424" evidence="1">
    <location>
        <begin position="19"/>
        <end position="310"/>
    </location>
</feature>